<dbReference type="GO" id="GO:0008889">
    <property type="term" value="F:glycerophosphodiester phosphodiesterase activity"/>
    <property type="evidence" value="ECO:0007669"/>
    <property type="project" value="UniProtKB-EC"/>
</dbReference>
<dbReference type="Proteomes" id="UP000272908">
    <property type="component" value="Unassembled WGS sequence"/>
</dbReference>
<accession>A0A3B0M321</accession>
<dbReference type="PANTHER" id="PTHR46211">
    <property type="entry name" value="GLYCEROPHOSPHORYL DIESTER PHOSPHODIESTERASE"/>
    <property type="match status" value="1"/>
</dbReference>
<dbReference type="InterPro" id="IPR030395">
    <property type="entry name" value="GP_PDE_dom"/>
</dbReference>
<dbReference type="PROSITE" id="PS51704">
    <property type="entry name" value="GP_PDE"/>
    <property type="match status" value="1"/>
</dbReference>
<feature type="domain" description="GP-PDE" evidence="1">
    <location>
        <begin position="12"/>
        <end position="251"/>
    </location>
</feature>
<keyword evidence="3" id="KW-1185">Reference proteome</keyword>
<dbReference type="AlphaFoldDB" id="A0A3B0M321"/>
<evidence type="ECO:0000313" key="2">
    <source>
        <dbReference type="EMBL" id="SUZ30542.1"/>
    </source>
</evidence>
<dbReference type="SUPFAM" id="SSF51695">
    <property type="entry name" value="PLC-like phosphodiesterases"/>
    <property type="match status" value="1"/>
</dbReference>
<organism evidence="2 3">
    <name type="scientific">Roseinatronobacter ekhonensis</name>
    <dbReference type="NCBI Taxonomy" id="254356"/>
    <lineage>
        <taxon>Bacteria</taxon>
        <taxon>Pseudomonadati</taxon>
        <taxon>Pseudomonadota</taxon>
        <taxon>Alphaproteobacteria</taxon>
        <taxon>Rhodobacterales</taxon>
        <taxon>Paracoccaceae</taxon>
        <taxon>Roseinatronobacter</taxon>
    </lineage>
</organism>
<dbReference type="EC" id="3.1.4.46" evidence="2"/>
<dbReference type="RefSeq" id="WP_121092852.1">
    <property type="nucleotide sequence ID" value="NZ_UIHC01000002.1"/>
</dbReference>
<protein>
    <submittedName>
        <fullName evidence="2">Glycerophosphodiester phosphodiesterase, cytoplasmic</fullName>
        <ecNumber evidence="2">3.1.4.46</ecNumber>
    </submittedName>
</protein>
<dbReference type="Pfam" id="PF03009">
    <property type="entry name" value="GDPD"/>
    <property type="match status" value="1"/>
</dbReference>
<dbReference type="InterPro" id="IPR017946">
    <property type="entry name" value="PLC-like_Pdiesterase_TIM-brl"/>
</dbReference>
<gene>
    <name evidence="2" type="primary">ugpQ</name>
    <name evidence="2" type="ORF">ROE7235_00265</name>
</gene>
<dbReference type="Gene3D" id="3.20.20.190">
    <property type="entry name" value="Phosphatidylinositol (PI) phosphodiesterase"/>
    <property type="match status" value="1"/>
</dbReference>
<proteinExistence type="predicted"/>
<dbReference type="GO" id="GO:0006629">
    <property type="term" value="P:lipid metabolic process"/>
    <property type="evidence" value="ECO:0007669"/>
    <property type="project" value="InterPro"/>
</dbReference>
<dbReference type="OrthoDB" id="384721at2"/>
<evidence type="ECO:0000259" key="1">
    <source>
        <dbReference type="PROSITE" id="PS51704"/>
    </source>
</evidence>
<name>A0A3B0M321_9RHOB</name>
<sequence>MRLPDLPPEFLTRPLAHRALHGGAGPENSRAAIAAAMAAGYGIEIDLQASADGVAMVFHDAQLNRLTRAKGAVSARRARELTRLRLRGTSERIPTLREVLALIGGRVPLLIEIKDQSGALGPVDGRLEADTAAALQDYSGPVAVMSFNPHSMAEMARLAPDVPRGLVTCAFTPEDWPGIPGERLQELAALDAFGPTGASFISHDRRDLATASVAALKAQGAPILCWTVKSAEQEVQARRIADNITFEGYTP</sequence>
<evidence type="ECO:0000313" key="3">
    <source>
        <dbReference type="Proteomes" id="UP000272908"/>
    </source>
</evidence>
<dbReference type="PANTHER" id="PTHR46211:SF1">
    <property type="entry name" value="GLYCEROPHOSPHODIESTER PHOSPHODIESTERASE, CYTOPLASMIC"/>
    <property type="match status" value="1"/>
</dbReference>
<reference evidence="3" key="1">
    <citation type="submission" date="2018-08" db="EMBL/GenBank/DDBJ databases">
        <authorList>
            <person name="Rodrigo-Torres L."/>
            <person name="Arahal R. D."/>
            <person name="Lucena T."/>
        </authorList>
    </citation>
    <scope>NUCLEOTIDE SEQUENCE [LARGE SCALE GENOMIC DNA]</scope>
    <source>
        <strain evidence="3">CECT 7235</strain>
    </source>
</reference>
<keyword evidence="2" id="KW-0378">Hydrolase</keyword>
<dbReference type="EMBL" id="UIHC01000002">
    <property type="protein sequence ID" value="SUZ30542.1"/>
    <property type="molecule type" value="Genomic_DNA"/>
</dbReference>